<proteinExistence type="predicted"/>
<evidence type="ECO:0000313" key="2">
    <source>
        <dbReference type="Proteomes" id="UP000324800"/>
    </source>
</evidence>
<dbReference type="EMBL" id="SNRW01018243">
    <property type="protein sequence ID" value="KAA6367531.1"/>
    <property type="molecule type" value="Genomic_DNA"/>
</dbReference>
<gene>
    <name evidence="1" type="ORF">EZS28_036942</name>
</gene>
<organism evidence="1 2">
    <name type="scientific">Streblomastix strix</name>
    <dbReference type="NCBI Taxonomy" id="222440"/>
    <lineage>
        <taxon>Eukaryota</taxon>
        <taxon>Metamonada</taxon>
        <taxon>Preaxostyla</taxon>
        <taxon>Oxymonadida</taxon>
        <taxon>Streblomastigidae</taxon>
        <taxon>Streblomastix</taxon>
    </lineage>
</organism>
<name>A0A5J4UC91_9EUKA</name>
<evidence type="ECO:0000313" key="1">
    <source>
        <dbReference type="EMBL" id="KAA6367531.1"/>
    </source>
</evidence>
<accession>A0A5J4UC91</accession>
<sequence>MCILASAQTKQAVYVKEVLYLKLIPNIQDNNFVSIQSGDIETVIIHEFEAVGDSMLSHSNQIIDVPEKIYDDTDDIGLERNPYVSGIIIRVDGFDQYGSSYISIHYTQVENDNMARKS</sequence>
<protein>
    <submittedName>
        <fullName evidence="1">Uncharacterized protein</fullName>
    </submittedName>
</protein>
<comment type="caution">
    <text evidence="1">The sequence shown here is derived from an EMBL/GenBank/DDBJ whole genome shotgun (WGS) entry which is preliminary data.</text>
</comment>
<reference evidence="1 2" key="1">
    <citation type="submission" date="2019-03" db="EMBL/GenBank/DDBJ databases">
        <title>Single cell metagenomics reveals metabolic interactions within the superorganism composed of flagellate Streblomastix strix and complex community of Bacteroidetes bacteria on its surface.</title>
        <authorList>
            <person name="Treitli S.C."/>
            <person name="Kolisko M."/>
            <person name="Husnik F."/>
            <person name="Keeling P."/>
            <person name="Hampl V."/>
        </authorList>
    </citation>
    <scope>NUCLEOTIDE SEQUENCE [LARGE SCALE GENOMIC DNA]</scope>
    <source>
        <strain evidence="1">ST1C</strain>
    </source>
</reference>
<dbReference type="Proteomes" id="UP000324800">
    <property type="component" value="Unassembled WGS sequence"/>
</dbReference>
<dbReference type="AlphaFoldDB" id="A0A5J4UC91"/>